<dbReference type="SMART" id="SM00382">
    <property type="entry name" value="AAA"/>
    <property type="match status" value="1"/>
</dbReference>
<dbReference type="Gene3D" id="2.40.50.100">
    <property type="match status" value="1"/>
</dbReference>
<dbReference type="Gene3D" id="3.40.50.300">
    <property type="entry name" value="P-loop containing nucleotide triphosphate hydrolases"/>
    <property type="match status" value="1"/>
</dbReference>
<dbReference type="InterPro" id="IPR012340">
    <property type="entry name" value="NA-bd_OB-fold"/>
</dbReference>
<feature type="domain" description="ABC transporter" evidence="8">
    <location>
        <begin position="5"/>
        <end position="235"/>
    </location>
</feature>
<comment type="function">
    <text evidence="7">Part of the ABC transporter complex PotABCD involved in spermidine/putrescine import. Responsible for energy coupling to the transport system.</text>
</comment>
<keyword evidence="3 7" id="KW-0547">Nucleotide-binding</keyword>
<comment type="catalytic activity">
    <reaction evidence="7">
        <text>ATP + H2O + polyamine-[polyamine-binding protein]Side 1 = ADP + phosphate + polyamineSide 2 + [polyamine-binding protein]Side 1.</text>
        <dbReference type="EC" id="7.6.2.11"/>
    </reaction>
</comment>
<dbReference type="Pfam" id="PF08402">
    <property type="entry name" value="TOBE_2"/>
    <property type="match status" value="1"/>
</dbReference>
<proteinExistence type="inferred from homology"/>
<dbReference type="Pfam" id="PF00005">
    <property type="entry name" value="ABC_tran"/>
    <property type="match status" value="1"/>
</dbReference>
<protein>
    <recommendedName>
        <fullName evidence="7">Spermidine/putrescine import ATP-binding protein PotA</fullName>
        <ecNumber evidence="7">7.6.2.11</ecNumber>
    </recommendedName>
</protein>
<dbReference type="PROSITE" id="PS50893">
    <property type="entry name" value="ABC_TRANSPORTER_2"/>
    <property type="match status" value="1"/>
</dbReference>
<comment type="caution">
    <text evidence="9">The sequence shown here is derived from an EMBL/GenBank/DDBJ whole genome shotgun (WGS) entry which is preliminary data.</text>
</comment>
<dbReference type="EMBL" id="BORB01000022">
    <property type="protein sequence ID" value="GIN58354.1"/>
    <property type="molecule type" value="Genomic_DNA"/>
</dbReference>
<dbReference type="InterPro" id="IPR027417">
    <property type="entry name" value="P-loop_NTPase"/>
</dbReference>
<sequence length="374" mass="41986">MQEHVKIQQISKYFGENKAIDNINIDIGKGEFFTLLGPSGCGKTTLLRTLAGFYQQEEGNLYFGDQHMNNVPAHKRNIGMVFQNYAIFPHLTVFENVAYGLKARKVKKDEIKARVTEALDMVELAHLKDRQPSQLSGGQQQRVALARAIVIYPGLLLMDEPLSNLDAKLRIKMREDIRSLQKRLNITTIYVTHDQEEALAVSDRIAVMSEGKVQQIGRPHEIYLSPANKFVANFIGTTNFLDADLEVVDAENKAIVTVEGVTLGTNLLENVNGKAIYSIRPEQLKIYETSEARPALVDGEIIDATFLGESVVYKIRFNSGTVISAHEHSIRYNMLRKTGDRIKVDLNPDEAVIFDESGEEVLNEHKNTSIKETV</sequence>
<keyword evidence="5 7" id="KW-1278">Translocase</keyword>
<dbReference type="RefSeq" id="WP_212966587.1">
    <property type="nucleotide sequence ID" value="NZ_BORB01000022.1"/>
</dbReference>
<reference evidence="9 10" key="1">
    <citation type="submission" date="2021-03" db="EMBL/GenBank/DDBJ databases">
        <title>Antimicrobial resistance genes in bacteria isolated from Japanese honey, and their potential for conferring macrolide and lincosamide resistance in the American foulbrood pathogen Paenibacillus larvae.</title>
        <authorList>
            <person name="Okamoto M."/>
            <person name="Kumagai M."/>
            <person name="Kanamori H."/>
            <person name="Takamatsu D."/>
        </authorList>
    </citation>
    <scope>NUCLEOTIDE SEQUENCE [LARGE SCALE GENOMIC DNA]</scope>
    <source>
        <strain evidence="9 10">J8TS2</strain>
    </source>
</reference>
<dbReference type="SUPFAM" id="SSF52540">
    <property type="entry name" value="P-loop containing nucleoside triphosphate hydrolases"/>
    <property type="match status" value="1"/>
</dbReference>
<dbReference type="PROSITE" id="PS00211">
    <property type="entry name" value="ABC_TRANSPORTER_1"/>
    <property type="match status" value="1"/>
</dbReference>
<accession>A0ABQ4KK71</accession>
<keyword evidence="10" id="KW-1185">Reference proteome</keyword>
<evidence type="ECO:0000256" key="7">
    <source>
        <dbReference type="RuleBase" id="RU364083"/>
    </source>
</evidence>
<dbReference type="GO" id="GO:0005524">
    <property type="term" value="F:ATP binding"/>
    <property type="evidence" value="ECO:0007669"/>
    <property type="project" value="UniProtKB-KW"/>
</dbReference>
<organism evidence="9 10">
    <name type="scientific">Lederbergia ruris</name>
    <dbReference type="NCBI Taxonomy" id="217495"/>
    <lineage>
        <taxon>Bacteria</taxon>
        <taxon>Bacillati</taxon>
        <taxon>Bacillota</taxon>
        <taxon>Bacilli</taxon>
        <taxon>Bacillales</taxon>
        <taxon>Bacillaceae</taxon>
        <taxon>Lederbergia</taxon>
    </lineage>
</organism>
<dbReference type="PANTHER" id="PTHR42781">
    <property type="entry name" value="SPERMIDINE/PUTRESCINE IMPORT ATP-BINDING PROTEIN POTA"/>
    <property type="match status" value="1"/>
</dbReference>
<evidence type="ECO:0000313" key="10">
    <source>
        <dbReference type="Proteomes" id="UP000679950"/>
    </source>
</evidence>
<dbReference type="InterPro" id="IPR013611">
    <property type="entry name" value="Transp-assoc_OB_typ2"/>
</dbReference>
<evidence type="ECO:0000256" key="3">
    <source>
        <dbReference type="ARBA" id="ARBA00022741"/>
    </source>
</evidence>
<dbReference type="InterPro" id="IPR050093">
    <property type="entry name" value="ABC_SmlMolc_Importer"/>
</dbReference>
<dbReference type="EC" id="7.6.2.11" evidence="7"/>
<evidence type="ECO:0000256" key="6">
    <source>
        <dbReference type="ARBA" id="ARBA00023136"/>
    </source>
</evidence>
<keyword evidence="1 7" id="KW-0813">Transport</keyword>
<keyword evidence="2 7" id="KW-1003">Cell membrane</keyword>
<evidence type="ECO:0000256" key="4">
    <source>
        <dbReference type="ARBA" id="ARBA00022840"/>
    </source>
</evidence>
<evidence type="ECO:0000256" key="1">
    <source>
        <dbReference type="ARBA" id="ARBA00022448"/>
    </source>
</evidence>
<dbReference type="InterPro" id="IPR003593">
    <property type="entry name" value="AAA+_ATPase"/>
</dbReference>
<comment type="subunit">
    <text evidence="7">The complex is composed of two ATP-binding proteins (PotA), two transmembrane proteins (PotB and PotC) and a solute-binding protein (PotD).</text>
</comment>
<evidence type="ECO:0000256" key="2">
    <source>
        <dbReference type="ARBA" id="ARBA00022475"/>
    </source>
</evidence>
<evidence type="ECO:0000256" key="5">
    <source>
        <dbReference type="ARBA" id="ARBA00022967"/>
    </source>
</evidence>
<keyword evidence="4 7" id="KW-0067">ATP-binding</keyword>
<comment type="similarity">
    <text evidence="7">Belongs to the ABC transporter superfamily. Spermidine/putrescine importer (TC 3.A.1.11.1) family.</text>
</comment>
<dbReference type="NCBIfam" id="TIGR01187">
    <property type="entry name" value="potA"/>
    <property type="match status" value="1"/>
</dbReference>
<dbReference type="PANTHER" id="PTHR42781:SF4">
    <property type="entry name" value="SPERMIDINE_PUTRESCINE IMPORT ATP-BINDING PROTEIN POTA"/>
    <property type="match status" value="1"/>
</dbReference>
<dbReference type="InterPro" id="IPR005893">
    <property type="entry name" value="PotA-like"/>
</dbReference>
<dbReference type="SUPFAM" id="SSF50331">
    <property type="entry name" value="MOP-like"/>
    <property type="match status" value="1"/>
</dbReference>
<dbReference type="Proteomes" id="UP000679950">
    <property type="component" value="Unassembled WGS sequence"/>
</dbReference>
<dbReference type="InterPro" id="IPR017871">
    <property type="entry name" value="ABC_transporter-like_CS"/>
</dbReference>
<gene>
    <name evidence="9" type="primary">fbpC</name>
    <name evidence="7" type="synonym">potA</name>
    <name evidence="9" type="ORF">J8TS2_26730</name>
</gene>
<evidence type="ECO:0000313" key="9">
    <source>
        <dbReference type="EMBL" id="GIN58354.1"/>
    </source>
</evidence>
<name>A0ABQ4KK71_9BACI</name>
<dbReference type="InterPro" id="IPR003439">
    <property type="entry name" value="ABC_transporter-like_ATP-bd"/>
</dbReference>
<dbReference type="Gene3D" id="2.40.50.140">
    <property type="entry name" value="Nucleic acid-binding proteins"/>
    <property type="match status" value="1"/>
</dbReference>
<keyword evidence="6 7" id="KW-0472">Membrane</keyword>
<dbReference type="InterPro" id="IPR008995">
    <property type="entry name" value="Mo/tungstate-bd_C_term_dom"/>
</dbReference>
<evidence type="ECO:0000259" key="8">
    <source>
        <dbReference type="PROSITE" id="PS50893"/>
    </source>
</evidence>